<evidence type="ECO:0000259" key="3">
    <source>
        <dbReference type="SMART" id="SM00894"/>
    </source>
</evidence>
<dbReference type="Pfam" id="PF05901">
    <property type="entry name" value="Excalibur"/>
    <property type="match status" value="1"/>
</dbReference>
<protein>
    <recommendedName>
        <fullName evidence="3">Excalibur calcium-binding domain-containing protein</fullName>
    </recommendedName>
</protein>
<feature type="chain" id="PRO_5044321298" description="Excalibur calcium-binding domain-containing protein" evidence="2">
    <location>
        <begin position="27"/>
        <end position="152"/>
    </location>
</feature>
<dbReference type="SMART" id="SM00894">
    <property type="entry name" value="Excalibur"/>
    <property type="match status" value="1"/>
</dbReference>
<feature type="region of interest" description="Disordered" evidence="1">
    <location>
        <begin position="72"/>
        <end position="123"/>
    </location>
</feature>
<proteinExistence type="predicted"/>
<accession>A0AB33JUJ9</accession>
<dbReference type="RefSeq" id="WP_407986661.1">
    <property type="nucleotide sequence ID" value="NZ_AP035881.2"/>
</dbReference>
<dbReference type="AlphaFoldDB" id="A0AB33JUJ9"/>
<dbReference type="InterPro" id="IPR008613">
    <property type="entry name" value="Excalibur_Ca-bd_domain"/>
</dbReference>
<feature type="domain" description="Excalibur calcium-binding" evidence="3">
    <location>
        <begin position="27"/>
        <end position="64"/>
    </location>
</feature>
<reference evidence="4" key="1">
    <citation type="submission" date="2024-07" db="EMBL/GenBank/DDBJ databases">
        <title>Complete genome sequences of cellulolytic bacteria, Kitasatospora sp. CMC57 and Streptomyces sp. CMC78, isolated from Japanese agricultural soil.</title>
        <authorList>
            <person name="Hashimoto T."/>
            <person name="Ito M."/>
            <person name="Iwamoto M."/>
            <person name="Fukahori D."/>
            <person name="Shoda T."/>
            <person name="Sakoda M."/>
            <person name="Morohoshi T."/>
            <person name="Mitsuboshi M."/>
            <person name="Nishizawa T."/>
        </authorList>
    </citation>
    <scope>NUCLEOTIDE SEQUENCE</scope>
    <source>
        <strain evidence="4">CMC57</strain>
    </source>
</reference>
<feature type="signal peptide" evidence="2">
    <location>
        <begin position="1"/>
        <end position="26"/>
    </location>
</feature>
<feature type="compositionally biased region" description="Low complexity" evidence="1">
    <location>
        <begin position="107"/>
        <end position="118"/>
    </location>
</feature>
<sequence>MRIALAAGAALLISSAGLPLAGVAHAQDRDCPEFQTQPEAQAVFNMDRSDPNGLDADHDGIACESLPAGLPAAAAPSGGASPGAAASPAGPANTATPAPLVPPAPAPHGAVAAGTGPAESGSTTLAFSLGAAAALAAGGAVAVRRRQAAQES</sequence>
<evidence type="ECO:0000313" key="4">
    <source>
        <dbReference type="EMBL" id="BFP44062.1"/>
    </source>
</evidence>
<feature type="compositionally biased region" description="Low complexity" evidence="1">
    <location>
        <begin position="72"/>
        <end position="98"/>
    </location>
</feature>
<name>A0AB33JUJ9_9ACTN</name>
<keyword evidence="2" id="KW-0732">Signal</keyword>
<evidence type="ECO:0000256" key="1">
    <source>
        <dbReference type="SAM" id="MobiDB-lite"/>
    </source>
</evidence>
<dbReference type="EMBL" id="AP035881">
    <property type="protein sequence ID" value="BFP44062.1"/>
    <property type="molecule type" value="Genomic_DNA"/>
</dbReference>
<organism evidence="4">
    <name type="scientific">Kitasatospora sp. CMC57</name>
    <dbReference type="NCBI Taxonomy" id="3231513"/>
    <lineage>
        <taxon>Bacteria</taxon>
        <taxon>Bacillati</taxon>
        <taxon>Actinomycetota</taxon>
        <taxon>Actinomycetes</taxon>
        <taxon>Kitasatosporales</taxon>
        <taxon>Streptomycetaceae</taxon>
        <taxon>Kitasatospora</taxon>
    </lineage>
</organism>
<gene>
    <name evidence="4" type="ORF">KCMC57_04300</name>
</gene>
<evidence type="ECO:0000256" key="2">
    <source>
        <dbReference type="SAM" id="SignalP"/>
    </source>
</evidence>